<evidence type="ECO:0000256" key="9">
    <source>
        <dbReference type="SAM" id="Phobius"/>
    </source>
</evidence>
<proteinExistence type="inferred from homology"/>
<keyword evidence="6 9" id="KW-1133">Transmembrane helix</keyword>
<evidence type="ECO:0000256" key="8">
    <source>
        <dbReference type="ARBA" id="ARBA00037998"/>
    </source>
</evidence>
<evidence type="ECO:0000256" key="7">
    <source>
        <dbReference type="ARBA" id="ARBA00023136"/>
    </source>
</evidence>
<dbReference type="Pfam" id="PF02653">
    <property type="entry name" value="BPD_transp_2"/>
    <property type="match status" value="1"/>
</dbReference>
<evidence type="ECO:0000256" key="6">
    <source>
        <dbReference type="ARBA" id="ARBA00022989"/>
    </source>
</evidence>
<keyword evidence="11" id="KW-1185">Reference proteome</keyword>
<evidence type="ECO:0000256" key="5">
    <source>
        <dbReference type="ARBA" id="ARBA00022970"/>
    </source>
</evidence>
<feature type="transmembrane region" description="Helical" evidence="9">
    <location>
        <begin position="191"/>
        <end position="217"/>
    </location>
</feature>
<gene>
    <name evidence="10" type="ORF">HND93_21490</name>
</gene>
<dbReference type="PANTHER" id="PTHR11795">
    <property type="entry name" value="BRANCHED-CHAIN AMINO ACID TRANSPORT SYSTEM PERMEASE PROTEIN LIVH"/>
    <property type="match status" value="1"/>
</dbReference>
<keyword evidence="3" id="KW-1003">Cell membrane</keyword>
<feature type="transmembrane region" description="Helical" evidence="9">
    <location>
        <begin position="79"/>
        <end position="101"/>
    </location>
</feature>
<dbReference type="InterPro" id="IPR052157">
    <property type="entry name" value="BCAA_transport_permease"/>
</dbReference>
<keyword evidence="2" id="KW-0813">Transport</keyword>
<protein>
    <submittedName>
        <fullName evidence="10">Branched-chain amino acid ABC transporter permease</fullName>
    </submittedName>
</protein>
<dbReference type="InterPro" id="IPR001851">
    <property type="entry name" value="ABC_transp_permease"/>
</dbReference>
<accession>A0ABX2TGQ1</accession>
<dbReference type="PANTHER" id="PTHR11795:SF450">
    <property type="entry name" value="ABC TRANSPORTER PERMEASE PROTEIN"/>
    <property type="match status" value="1"/>
</dbReference>
<sequence length="303" mass="31039">MTQPSAVAVLLSDLFPLVWSGLITGCLYALGAMGLVMIFKCSKVVNFSHGNVAGLAAFLVYGLSSGVLLQLSWGMAVGVTLVAIVAVAVLTYALIAPLVFASDLTATIATLGIGLIAQGVTLLVFGADIVALDLPVPPFRATVLGLRITGYDLTVLAVALVTIGALFFVIDHTKLGIAFRAMSDNPFAAEVCGLSLKAVHIFAWTVAAVLGVVGALLIVPTTFLSVTTVAVFMLQAFAAAVVGGFTSLPGALIGGVLIGVLMNLFTYYVSPEYSSTFLLCIILVALNIFPNGVLAAAGGGSRV</sequence>
<organism evidence="10 11">
    <name type="scientific">Azospirillum oleiclasticum</name>
    <dbReference type="NCBI Taxonomy" id="2735135"/>
    <lineage>
        <taxon>Bacteria</taxon>
        <taxon>Pseudomonadati</taxon>
        <taxon>Pseudomonadota</taxon>
        <taxon>Alphaproteobacteria</taxon>
        <taxon>Rhodospirillales</taxon>
        <taxon>Azospirillaceae</taxon>
        <taxon>Azospirillum</taxon>
    </lineage>
</organism>
<feature type="transmembrane region" description="Helical" evidence="9">
    <location>
        <begin position="17"/>
        <end position="39"/>
    </location>
</feature>
<comment type="similarity">
    <text evidence="8">Belongs to the binding-protein-dependent transport system permease family. LivHM subfamily.</text>
</comment>
<feature type="transmembrane region" description="Helical" evidence="9">
    <location>
        <begin position="276"/>
        <end position="297"/>
    </location>
</feature>
<evidence type="ECO:0000256" key="2">
    <source>
        <dbReference type="ARBA" id="ARBA00022448"/>
    </source>
</evidence>
<reference evidence="10 11" key="1">
    <citation type="submission" date="2020-05" db="EMBL/GenBank/DDBJ databases">
        <title>Azospirillum oleiclasticum sp. nov, a nitrogen-fixing and heavy crude oil-emulsifying bacterium isolated from the crude oil of Yumen Oilfield.</title>
        <authorList>
            <person name="Wu D."/>
            <person name="Cai M."/>
            <person name="Zhang X."/>
        </authorList>
    </citation>
    <scope>NUCLEOTIDE SEQUENCE [LARGE SCALE GENOMIC DNA]</scope>
    <source>
        <strain evidence="10 11">ROY-1-1-2</strain>
    </source>
</reference>
<keyword evidence="7 9" id="KW-0472">Membrane</keyword>
<feature type="transmembrane region" description="Helical" evidence="9">
    <location>
        <begin position="51"/>
        <end position="73"/>
    </location>
</feature>
<comment type="subcellular location">
    <subcellularLocation>
        <location evidence="1">Cell membrane</location>
        <topology evidence="1">Multi-pass membrane protein</topology>
    </subcellularLocation>
</comment>
<dbReference type="CDD" id="cd06582">
    <property type="entry name" value="TM_PBP1_LivH_like"/>
    <property type="match status" value="1"/>
</dbReference>
<evidence type="ECO:0000256" key="4">
    <source>
        <dbReference type="ARBA" id="ARBA00022692"/>
    </source>
</evidence>
<keyword evidence="5" id="KW-0029">Amino-acid transport</keyword>
<keyword evidence="4 9" id="KW-0812">Transmembrane</keyword>
<comment type="caution">
    <text evidence="10">The sequence shown here is derived from an EMBL/GenBank/DDBJ whole genome shotgun (WGS) entry which is preliminary data.</text>
</comment>
<evidence type="ECO:0000256" key="3">
    <source>
        <dbReference type="ARBA" id="ARBA00022475"/>
    </source>
</evidence>
<feature type="transmembrane region" description="Helical" evidence="9">
    <location>
        <begin position="108"/>
        <end position="131"/>
    </location>
</feature>
<feature type="transmembrane region" description="Helical" evidence="9">
    <location>
        <begin position="151"/>
        <end position="170"/>
    </location>
</feature>
<dbReference type="Proteomes" id="UP000584642">
    <property type="component" value="Unassembled WGS sequence"/>
</dbReference>
<evidence type="ECO:0000313" key="11">
    <source>
        <dbReference type="Proteomes" id="UP000584642"/>
    </source>
</evidence>
<dbReference type="EMBL" id="JABFDB010000016">
    <property type="protein sequence ID" value="NYZ22293.1"/>
    <property type="molecule type" value="Genomic_DNA"/>
</dbReference>
<name>A0ABX2TGQ1_9PROT</name>
<dbReference type="RefSeq" id="WP_180284065.1">
    <property type="nucleotide sequence ID" value="NZ_JABFDB010000016.1"/>
</dbReference>
<evidence type="ECO:0000256" key="1">
    <source>
        <dbReference type="ARBA" id="ARBA00004651"/>
    </source>
</evidence>
<evidence type="ECO:0000313" key="10">
    <source>
        <dbReference type="EMBL" id="NYZ22293.1"/>
    </source>
</evidence>